<dbReference type="Proteomes" id="UP000198565">
    <property type="component" value="Unassembled WGS sequence"/>
</dbReference>
<reference evidence="2" key="1">
    <citation type="submission" date="2016-10" db="EMBL/GenBank/DDBJ databases">
        <authorList>
            <person name="Varghese N."/>
            <person name="Submissions S."/>
        </authorList>
    </citation>
    <scope>NUCLEOTIDE SEQUENCE [LARGE SCALE GENOMIC DNA]</scope>
    <source>
        <strain evidence="2">CGMCC 1.4250</strain>
    </source>
</reference>
<dbReference type="STRING" id="334253.SAMN04487943_11523"/>
<name>A0A1I4Q9R1_9BACI</name>
<accession>A0A1I4Q9R1</accession>
<keyword evidence="2" id="KW-1185">Reference proteome</keyword>
<proteinExistence type="predicted"/>
<evidence type="ECO:0000313" key="1">
    <source>
        <dbReference type="EMBL" id="SFM36383.1"/>
    </source>
</evidence>
<dbReference type="EMBL" id="FOTR01000015">
    <property type="protein sequence ID" value="SFM36383.1"/>
    <property type="molecule type" value="Genomic_DNA"/>
</dbReference>
<protein>
    <submittedName>
        <fullName evidence="1">Uncharacterized protein</fullName>
    </submittedName>
</protein>
<sequence length="77" mass="8849">MEEYVFVETSSRTVTEDGQRFRRINFRGNDPTNELNVDGYIPKVPEMDYFQAGLDGTLSDLIRNFVIDKLTPTEQSA</sequence>
<evidence type="ECO:0000313" key="2">
    <source>
        <dbReference type="Proteomes" id="UP000198565"/>
    </source>
</evidence>
<gene>
    <name evidence="1" type="ORF">SAMN04487943_11523</name>
</gene>
<dbReference type="AlphaFoldDB" id="A0A1I4Q9R1"/>
<organism evidence="1 2">
    <name type="scientific">Gracilibacillus orientalis</name>
    <dbReference type="NCBI Taxonomy" id="334253"/>
    <lineage>
        <taxon>Bacteria</taxon>
        <taxon>Bacillati</taxon>
        <taxon>Bacillota</taxon>
        <taxon>Bacilli</taxon>
        <taxon>Bacillales</taxon>
        <taxon>Bacillaceae</taxon>
        <taxon>Gracilibacillus</taxon>
    </lineage>
</organism>